<proteinExistence type="predicted"/>
<name>A0A1S8X941_OPIVI</name>
<evidence type="ECO:0000313" key="1">
    <source>
        <dbReference type="EMBL" id="OON22963.1"/>
    </source>
</evidence>
<reference evidence="1 2" key="1">
    <citation type="submission" date="2015-03" db="EMBL/GenBank/DDBJ databases">
        <title>Draft genome of the nematode, Opisthorchis viverrini.</title>
        <authorList>
            <person name="Mitreva M."/>
        </authorList>
    </citation>
    <scope>NUCLEOTIDE SEQUENCE [LARGE SCALE GENOMIC DNA]</scope>
    <source>
        <strain evidence="1">Khon Kaen</strain>
    </source>
</reference>
<evidence type="ECO:0000313" key="2">
    <source>
        <dbReference type="Proteomes" id="UP000243686"/>
    </source>
</evidence>
<sequence length="208" mass="22804">MDKNSDLVGVYHDLCGHCQAVLLPSCKDSLFIKFQKLDRVAELCKEGAPTHCAVSEIINTTVEHKVTTASTIGGRLTEPDGFDSVSPTLEIWFDTSLRTGGKVSWDTQEFKPSKQSSNEIVIPTLRTGSSPRNFHYTVLKKTDGQCISHNGAIPAEVSERLTTSTKTISAEYRIQYWITSDKMSLTPRITAGTTKVKSGANNHIVSAQ</sequence>
<organism evidence="1 2">
    <name type="scientific">Opisthorchis viverrini</name>
    <name type="common">Southeast Asian liver fluke</name>
    <dbReference type="NCBI Taxonomy" id="6198"/>
    <lineage>
        <taxon>Eukaryota</taxon>
        <taxon>Metazoa</taxon>
        <taxon>Spiralia</taxon>
        <taxon>Lophotrochozoa</taxon>
        <taxon>Platyhelminthes</taxon>
        <taxon>Trematoda</taxon>
        <taxon>Digenea</taxon>
        <taxon>Opisthorchiida</taxon>
        <taxon>Opisthorchiata</taxon>
        <taxon>Opisthorchiidae</taxon>
        <taxon>Opisthorchis</taxon>
    </lineage>
</organism>
<gene>
    <name evidence="1" type="ORF">X801_01127</name>
</gene>
<dbReference type="Proteomes" id="UP000243686">
    <property type="component" value="Unassembled WGS sequence"/>
</dbReference>
<accession>A0A1S8X941</accession>
<protein>
    <submittedName>
        <fullName evidence="1">Uncharacterized protein</fullName>
    </submittedName>
</protein>
<feature type="non-terminal residue" evidence="1">
    <location>
        <position position="208"/>
    </location>
</feature>
<dbReference type="EMBL" id="KV891638">
    <property type="protein sequence ID" value="OON22963.1"/>
    <property type="molecule type" value="Genomic_DNA"/>
</dbReference>
<keyword evidence="2" id="KW-1185">Reference proteome</keyword>
<dbReference type="AlphaFoldDB" id="A0A1S8X941"/>